<evidence type="ECO:0000259" key="1">
    <source>
        <dbReference type="PROSITE" id="PS51977"/>
    </source>
</evidence>
<dbReference type="EMBL" id="CP002356">
    <property type="protein sequence ID" value="ADR35213.1"/>
    <property type="molecule type" value="Genomic_DNA"/>
</dbReference>
<keyword evidence="2" id="KW-0614">Plasmid</keyword>
<dbReference type="InterPro" id="IPR049809">
    <property type="entry name" value="YehF/YfeS-like_WGR"/>
</dbReference>
<dbReference type="InterPro" id="IPR036930">
    <property type="entry name" value="WGR_dom_sf"/>
</dbReference>
<geneLocation type="plasmid" evidence="2 3">
    <name>pSULKU01</name>
</geneLocation>
<protein>
    <submittedName>
        <fullName evidence="2">WGR domain-containing protein</fullName>
    </submittedName>
</protein>
<dbReference type="InterPro" id="IPR008893">
    <property type="entry name" value="WGR_domain"/>
</dbReference>
<dbReference type="Gene3D" id="2.20.140.10">
    <property type="entry name" value="WGR domain"/>
    <property type="match status" value="1"/>
</dbReference>
<sequence>MFGRVTILYRTLNERERYYTIQLLPNLFGESMVIRTYGSTKKVKPTGEIREIYSNQADAQHSVEVLIASKCRRGYCPKPTQQ</sequence>
<dbReference type="SUPFAM" id="SSF142921">
    <property type="entry name" value="WGR domain-like"/>
    <property type="match status" value="1"/>
</dbReference>
<dbReference type="PROSITE" id="PS51977">
    <property type="entry name" value="WGR"/>
    <property type="match status" value="1"/>
</dbReference>
<organism evidence="2 3">
    <name type="scientific">Sulfuricurvum kujiense (strain ATCC BAA-921 / DSM 16994 / JCM 11577 / YK-1)</name>
    <dbReference type="NCBI Taxonomy" id="709032"/>
    <lineage>
        <taxon>Bacteria</taxon>
        <taxon>Pseudomonadati</taxon>
        <taxon>Campylobacterota</taxon>
        <taxon>Epsilonproteobacteria</taxon>
        <taxon>Campylobacterales</taxon>
        <taxon>Sulfurimonadaceae</taxon>
        <taxon>Sulfuricurvum</taxon>
    </lineage>
</organism>
<accession>E4U3E7</accession>
<keyword evidence="3" id="KW-1185">Reference proteome</keyword>
<dbReference type="Pfam" id="PF05406">
    <property type="entry name" value="WGR"/>
    <property type="match status" value="1"/>
</dbReference>
<reference evidence="2 3" key="1">
    <citation type="journal article" date="2012" name="Stand. Genomic Sci.">
        <title>Complete genome sequence of the sulfur compounds oxidizing chemolithoautotroph Sulfuricurvum kujiense type strain (YK-1(T)).</title>
        <authorList>
            <person name="Han C."/>
            <person name="Kotsyurbenko O."/>
            <person name="Chertkov O."/>
            <person name="Held B."/>
            <person name="Lapidus A."/>
            <person name="Nolan M."/>
            <person name="Lucas S."/>
            <person name="Hammon N."/>
            <person name="Deshpande S."/>
            <person name="Cheng J.F."/>
            <person name="Tapia R."/>
            <person name="Goodwin L.A."/>
            <person name="Pitluck S."/>
            <person name="Liolios K."/>
            <person name="Pagani I."/>
            <person name="Ivanova N."/>
            <person name="Mavromatis K."/>
            <person name="Mikhailova N."/>
            <person name="Pati A."/>
            <person name="Chen A."/>
            <person name="Palaniappan K."/>
            <person name="Land M."/>
            <person name="Hauser L."/>
            <person name="Chang Y.J."/>
            <person name="Jeffries C.D."/>
            <person name="Brambilla E.M."/>
            <person name="Rohde M."/>
            <person name="Spring S."/>
            <person name="Sikorski J."/>
            <person name="Goker M."/>
            <person name="Woyke T."/>
            <person name="Bristow J."/>
            <person name="Eisen J.A."/>
            <person name="Markowitz V."/>
            <person name="Hugenholtz P."/>
            <person name="Kyrpides N.C."/>
            <person name="Klenk H.P."/>
            <person name="Detter J.C."/>
        </authorList>
    </citation>
    <scope>NUCLEOTIDE SEQUENCE [LARGE SCALE GENOMIC DNA]</scope>
    <source>
        <strain evidence="3">ATCC BAA-921 / DSM 16994 / JCM 11577 / YK-1</strain>
    </source>
</reference>
<gene>
    <name evidence="2" type="ordered locus">Sulku_2554</name>
</gene>
<dbReference type="KEGG" id="sku:Sulku_2554"/>
<dbReference type="HOGENOM" id="CLU_190795_0_0_7"/>
<dbReference type="OrthoDB" id="5405642at2"/>
<evidence type="ECO:0000313" key="2">
    <source>
        <dbReference type="EMBL" id="ADR35213.1"/>
    </source>
</evidence>
<dbReference type="Proteomes" id="UP000008721">
    <property type="component" value="Plasmid pSULKU01"/>
</dbReference>
<dbReference type="eggNOG" id="COG3831">
    <property type="taxonomic scope" value="Bacteria"/>
</dbReference>
<feature type="domain" description="WGR" evidence="1">
    <location>
        <begin position="1"/>
        <end position="82"/>
    </location>
</feature>
<dbReference type="RefSeq" id="WP_013449825.1">
    <property type="nucleotide sequence ID" value="NC_014754.1"/>
</dbReference>
<dbReference type="CDD" id="cd07996">
    <property type="entry name" value="WGR_MMR_like"/>
    <property type="match status" value="1"/>
</dbReference>
<evidence type="ECO:0000313" key="3">
    <source>
        <dbReference type="Proteomes" id="UP000008721"/>
    </source>
</evidence>
<proteinExistence type="predicted"/>
<name>E4U3E7_SULKY</name>
<dbReference type="AlphaFoldDB" id="E4U3E7"/>